<evidence type="ECO:0000313" key="2">
    <source>
        <dbReference type="Proteomes" id="UP000297031"/>
    </source>
</evidence>
<gene>
    <name evidence="1" type="ORF">E7746_09430</name>
</gene>
<dbReference type="RefSeq" id="WP_136410639.1">
    <property type="nucleotide sequence ID" value="NZ_CP039393.1"/>
</dbReference>
<sequence length="206" mass="23821">MKNYIEQLKDKLDLLGFNEPEDYGAFFQSIADILLNHVLIAKNERLYEITEIEFYLFSPTHPDVIAYPRIFENGGQWFFHQSGVDLSFKSDDIVFGGILIRGICEHKAGAQPIIGPLKCVYTLWDHFDAFNPTPDSYPHIVECDDSFGKNITKLPRWITVPNGKTREDKIEEWIKRLPEIDRVNLKTSTADMAKAVFDNEYRFKAV</sequence>
<reference evidence="1 2" key="1">
    <citation type="submission" date="2019-02" db="EMBL/GenBank/DDBJ databases">
        <title>Isolation and identification of novel species under the genus Muribaculum.</title>
        <authorList>
            <person name="Miyake S."/>
            <person name="Ding Y."/>
            <person name="Low A."/>
            <person name="Soh M."/>
            <person name="Seedorf H."/>
        </authorList>
    </citation>
    <scope>NUCLEOTIDE SEQUENCE [LARGE SCALE GENOMIC DNA]</scope>
    <source>
        <strain evidence="1 2">TLL-A4</strain>
    </source>
</reference>
<dbReference type="OrthoDB" id="7871381at2"/>
<dbReference type="EMBL" id="CP039393">
    <property type="protein sequence ID" value="QCD36084.1"/>
    <property type="molecule type" value="Genomic_DNA"/>
</dbReference>
<dbReference type="Proteomes" id="UP000297031">
    <property type="component" value="Chromosome"/>
</dbReference>
<accession>A0A4P7VLG0</accession>
<proteinExistence type="predicted"/>
<organism evidence="1 2">
    <name type="scientific">Muribaculum gordoncarteri</name>
    <dbReference type="NCBI Taxonomy" id="2530390"/>
    <lineage>
        <taxon>Bacteria</taxon>
        <taxon>Pseudomonadati</taxon>
        <taxon>Bacteroidota</taxon>
        <taxon>Bacteroidia</taxon>
        <taxon>Bacteroidales</taxon>
        <taxon>Muribaculaceae</taxon>
        <taxon>Muribaculum</taxon>
    </lineage>
</organism>
<dbReference type="KEGG" id="mgod:E7746_09430"/>
<name>A0A4P7VLG0_9BACT</name>
<evidence type="ECO:0000313" key="1">
    <source>
        <dbReference type="EMBL" id="QCD36084.1"/>
    </source>
</evidence>
<protein>
    <submittedName>
        <fullName evidence="1">Uncharacterized protein</fullName>
    </submittedName>
</protein>
<dbReference type="AlphaFoldDB" id="A0A4P7VLG0"/>
<keyword evidence="2" id="KW-1185">Reference proteome</keyword>